<evidence type="ECO:0000313" key="3">
    <source>
        <dbReference type="EMBL" id="GAS96836.1"/>
    </source>
</evidence>
<keyword evidence="4" id="KW-1185">Reference proteome</keyword>
<gene>
    <name evidence="3" type="ORF">RMCC_3802</name>
</gene>
<comment type="caution">
    <text evidence="3">The sequence shown here is derived from an EMBL/GenBank/DDBJ whole genome shotgun (WGS) entry which is preliminary data.</text>
</comment>
<dbReference type="Proteomes" id="UP000069443">
    <property type="component" value="Unassembled WGS sequence"/>
</dbReference>
<evidence type="ECO:0000259" key="2">
    <source>
        <dbReference type="Pfam" id="PF00535"/>
    </source>
</evidence>
<comment type="similarity">
    <text evidence="1">Belongs to the glycosyltransferase 2 family.</text>
</comment>
<dbReference type="EMBL" id="BCSY01000062">
    <property type="protein sequence ID" value="GAS96836.1"/>
    <property type="molecule type" value="Genomic_DNA"/>
</dbReference>
<reference evidence="4" key="1">
    <citation type="journal article" date="2016" name="Genome Announc.">
        <title>Draft Genome Sequences of Five Rapidly Growing Mycobacterium Species, M. thermoresistibile, M. fortuitum subsp. acetamidolyticum, M. canariasense, M. brisbanense, and M. novocastrense.</title>
        <authorList>
            <person name="Katahira K."/>
            <person name="Ogura Y."/>
            <person name="Gotoh Y."/>
            <person name="Hayashi T."/>
        </authorList>
    </citation>
    <scope>NUCLEOTIDE SEQUENCE [LARGE SCALE GENOMIC DNA]</scope>
    <source>
        <strain evidence="4">JCM15298</strain>
    </source>
</reference>
<evidence type="ECO:0000313" key="4">
    <source>
        <dbReference type="Proteomes" id="UP000069443"/>
    </source>
</evidence>
<protein>
    <submittedName>
        <fullName evidence="3">Dolichyl-phosphate sugar synthase</fullName>
    </submittedName>
</protein>
<dbReference type="SUPFAM" id="SSF53448">
    <property type="entry name" value="Nucleotide-diphospho-sugar transferases"/>
    <property type="match status" value="1"/>
</dbReference>
<proteinExistence type="inferred from homology"/>
<name>A0A100WEP9_MYCCR</name>
<dbReference type="PANTHER" id="PTHR48090:SF7">
    <property type="entry name" value="RFBJ PROTEIN"/>
    <property type="match status" value="1"/>
</dbReference>
<dbReference type="InterPro" id="IPR001173">
    <property type="entry name" value="Glyco_trans_2-like"/>
</dbReference>
<reference evidence="4" key="2">
    <citation type="submission" date="2016-02" db="EMBL/GenBank/DDBJ databases">
        <title>Draft genome sequence of five rapidly growing Mycobacterium species.</title>
        <authorList>
            <person name="Katahira K."/>
            <person name="Gotou Y."/>
            <person name="Iida K."/>
            <person name="Ogura Y."/>
            <person name="Hayashi T."/>
        </authorList>
    </citation>
    <scope>NUCLEOTIDE SEQUENCE [LARGE SCALE GENOMIC DNA]</scope>
    <source>
        <strain evidence="4">JCM15298</strain>
    </source>
</reference>
<dbReference type="InterPro" id="IPR050256">
    <property type="entry name" value="Glycosyltransferase_2"/>
</dbReference>
<dbReference type="CDD" id="cd04179">
    <property type="entry name" value="DPM_DPG-synthase_like"/>
    <property type="match status" value="1"/>
</dbReference>
<dbReference type="InterPro" id="IPR029044">
    <property type="entry name" value="Nucleotide-diphossugar_trans"/>
</dbReference>
<sequence>MTVVLPCLNEAQSLAGVLAAVPPDYLPLVVDNNSTDDTAEVARAHAADVVHEPRPGYGAAVHAGVLAAQTPIVAVLDADGSLDPAALPALVAELDHGADLAVGRRRPTPGTHWPWHARLGTAAVCWRLRHRHGLPVHDIAPIRVARRDALLALGIADRRSGYPLELLVLAARNGWQVVERDVTYRSRTGGRSKVSGSLRGSVTAAVDFWRAIT</sequence>
<accession>A0A100WEP9</accession>
<feature type="domain" description="Glycosyltransferase 2-like" evidence="2">
    <location>
        <begin position="2"/>
        <end position="120"/>
    </location>
</feature>
<dbReference type="Gene3D" id="3.90.550.10">
    <property type="entry name" value="Spore Coat Polysaccharide Biosynthesis Protein SpsA, Chain A"/>
    <property type="match status" value="1"/>
</dbReference>
<organism evidence="3 4">
    <name type="scientific">Mycolicibacterium canariasense</name>
    <name type="common">Mycobacterium canariasense</name>
    <dbReference type="NCBI Taxonomy" id="228230"/>
    <lineage>
        <taxon>Bacteria</taxon>
        <taxon>Bacillati</taxon>
        <taxon>Actinomycetota</taxon>
        <taxon>Actinomycetes</taxon>
        <taxon>Mycobacteriales</taxon>
        <taxon>Mycobacteriaceae</taxon>
        <taxon>Mycolicibacterium</taxon>
    </lineage>
</organism>
<evidence type="ECO:0000256" key="1">
    <source>
        <dbReference type="ARBA" id="ARBA00006739"/>
    </source>
</evidence>
<dbReference type="AlphaFoldDB" id="A0A100WEP9"/>
<dbReference type="PANTHER" id="PTHR48090">
    <property type="entry name" value="UNDECAPRENYL-PHOSPHATE 4-DEOXY-4-FORMAMIDO-L-ARABINOSE TRANSFERASE-RELATED"/>
    <property type="match status" value="1"/>
</dbReference>
<dbReference type="Pfam" id="PF00535">
    <property type="entry name" value="Glycos_transf_2"/>
    <property type="match status" value="1"/>
</dbReference>
<dbReference type="STRING" id="228230.RMCC_3802"/>